<protein>
    <submittedName>
        <fullName evidence="3">Glycerophosphodiester phosphodiesterase</fullName>
    </submittedName>
</protein>
<reference evidence="4" key="1">
    <citation type="journal article" date="2019" name="Int. J. Syst. Evol. Microbiol.">
        <title>The Global Catalogue of Microorganisms (GCM) 10K type strain sequencing project: providing services to taxonomists for standard genome sequencing and annotation.</title>
        <authorList>
            <consortium name="The Broad Institute Genomics Platform"/>
            <consortium name="The Broad Institute Genome Sequencing Center for Infectious Disease"/>
            <person name="Wu L."/>
            <person name="Ma J."/>
        </authorList>
    </citation>
    <scope>NUCLEOTIDE SEQUENCE [LARGE SCALE GENOMIC DNA]</scope>
    <source>
        <strain evidence="4">KCTC 42911</strain>
    </source>
</reference>
<feature type="transmembrane region" description="Helical" evidence="1">
    <location>
        <begin position="20"/>
        <end position="48"/>
    </location>
</feature>
<dbReference type="Proteomes" id="UP001595629">
    <property type="component" value="Unassembled WGS sequence"/>
</dbReference>
<dbReference type="Pfam" id="PF03009">
    <property type="entry name" value="GDPD"/>
    <property type="match status" value="1"/>
</dbReference>
<organism evidence="3 4">
    <name type="scientific">Lutimaribacter marinistellae</name>
    <dbReference type="NCBI Taxonomy" id="1820329"/>
    <lineage>
        <taxon>Bacteria</taxon>
        <taxon>Pseudomonadati</taxon>
        <taxon>Pseudomonadota</taxon>
        <taxon>Alphaproteobacteria</taxon>
        <taxon>Rhodobacterales</taxon>
        <taxon>Roseobacteraceae</taxon>
        <taxon>Lutimaribacter</taxon>
    </lineage>
</organism>
<proteinExistence type="predicted"/>
<feature type="transmembrane region" description="Helical" evidence="1">
    <location>
        <begin position="167"/>
        <end position="186"/>
    </location>
</feature>
<evidence type="ECO:0000259" key="2">
    <source>
        <dbReference type="PROSITE" id="PS51704"/>
    </source>
</evidence>
<dbReference type="RefSeq" id="WP_386735964.1">
    <property type="nucleotide sequence ID" value="NZ_JBHRXI010000012.1"/>
</dbReference>
<dbReference type="Gene3D" id="3.20.20.190">
    <property type="entry name" value="Phosphatidylinositol (PI) phosphodiesterase"/>
    <property type="match status" value="1"/>
</dbReference>
<name>A0ABV7THI6_9RHOB</name>
<feature type="domain" description="GP-PDE" evidence="2">
    <location>
        <begin position="348"/>
        <end position="578"/>
    </location>
</feature>
<feature type="transmembrane region" description="Helical" evidence="1">
    <location>
        <begin position="128"/>
        <end position="147"/>
    </location>
</feature>
<feature type="transmembrane region" description="Helical" evidence="1">
    <location>
        <begin position="265"/>
        <end position="294"/>
    </location>
</feature>
<evidence type="ECO:0000313" key="4">
    <source>
        <dbReference type="Proteomes" id="UP001595629"/>
    </source>
</evidence>
<dbReference type="EMBL" id="JBHRXI010000012">
    <property type="protein sequence ID" value="MFC3614688.1"/>
    <property type="molecule type" value="Genomic_DNA"/>
</dbReference>
<keyword evidence="1" id="KW-1133">Transmembrane helix</keyword>
<feature type="transmembrane region" description="Helical" evidence="1">
    <location>
        <begin position="314"/>
        <end position="333"/>
    </location>
</feature>
<accession>A0ABV7THI6</accession>
<dbReference type="PROSITE" id="PS51704">
    <property type="entry name" value="GP_PDE"/>
    <property type="match status" value="1"/>
</dbReference>
<gene>
    <name evidence="3" type="ORF">ACFORG_13020</name>
</gene>
<keyword evidence="1" id="KW-0812">Transmembrane</keyword>
<dbReference type="InterPro" id="IPR030395">
    <property type="entry name" value="GP_PDE_dom"/>
</dbReference>
<keyword evidence="1" id="KW-0472">Membrane</keyword>
<dbReference type="CDD" id="cd08579">
    <property type="entry name" value="GDPD_memb_like"/>
    <property type="match status" value="1"/>
</dbReference>
<dbReference type="InterPro" id="IPR017946">
    <property type="entry name" value="PLC-like_Pdiesterase_TIM-brl"/>
</dbReference>
<keyword evidence="4" id="KW-1185">Reference proteome</keyword>
<comment type="caution">
    <text evidence="3">The sequence shown here is derived from an EMBL/GenBank/DDBJ whole genome shotgun (WGS) entry which is preliminary data.</text>
</comment>
<dbReference type="PANTHER" id="PTHR46211:SF8">
    <property type="entry name" value="PHOSPHODIESTERASE"/>
    <property type="match status" value="1"/>
</dbReference>
<feature type="transmembrane region" description="Helical" evidence="1">
    <location>
        <begin position="228"/>
        <end position="253"/>
    </location>
</feature>
<evidence type="ECO:0000256" key="1">
    <source>
        <dbReference type="SAM" id="Phobius"/>
    </source>
</evidence>
<sequence length="612" mass="65272">MSHLSSVLDAYRSAWQNRVFAVPLYLGLRLLALALVAPAAALVIRLAVASSDQSALTDQDIAWFILSPWGFAVTLIALSVLLVAEVLGFAVLAAALRSGKTGSLAAGRAGLGLVLWRMRGLLGFAARLILRVLVIAAPFLALAGLVAWWRLTAHDINYYLTVKPPEFVVAVALIAAILALMAVVLIRRLSSWALALHLVLFEAVHPAAAFTASTARMQGRRGAIQRDIVFWLLMRLALAGIIALVASGLLALVPLSAETNLKLALGVTVLIIALWSLAGLALAALALTALAVLLDGYLGRLPDRAAVPTTPPGQSWLPAGVAVAVAVLALGIWTGDRLLAAADAQDHAEVIGHRGAAAAAPENTMASVHRALDDGADWVEIDVQETADGIVVVIHDSDFMKLAGVPTKIWDARMSDLDEIDVGSWFAPQFAEERVPTLSDVLAAARGRAKVIIELKYYGHDEDLENRVVEIVEEMDMAEDVAVMSLKYPAVQKMRQLRPDWRTGVLAATAVGDLTGLEGDFIAVSAGRVTPALLRSAETAGKDVYAWTVNDPLEMSRLLSMGIDGLITDEPAMANKVLAFRAELSPTGRLLLWLAVELGLDFDMDKTVNEDP</sequence>
<evidence type="ECO:0000313" key="3">
    <source>
        <dbReference type="EMBL" id="MFC3614688.1"/>
    </source>
</evidence>
<feature type="transmembrane region" description="Helical" evidence="1">
    <location>
        <begin position="69"/>
        <end position="95"/>
    </location>
</feature>
<dbReference type="PANTHER" id="PTHR46211">
    <property type="entry name" value="GLYCEROPHOSPHORYL DIESTER PHOSPHODIESTERASE"/>
    <property type="match status" value="1"/>
</dbReference>
<dbReference type="SUPFAM" id="SSF51695">
    <property type="entry name" value="PLC-like phosphodiesterases"/>
    <property type="match status" value="1"/>
</dbReference>